<evidence type="ECO:0000256" key="13">
    <source>
        <dbReference type="RuleBase" id="RU365064"/>
    </source>
</evidence>
<feature type="transmembrane region" description="Helical" evidence="13">
    <location>
        <begin position="208"/>
        <end position="229"/>
    </location>
</feature>
<evidence type="ECO:0000256" key="2">
    <source>
        <dbReference type="ARBA" id="ARBA00004687"/>
    </source>
</evidence>
<evidence type="ECO:0000313" key="14">
    <source>
        <dbReference type="EMBL" id="TGZ83350.1"/>
    </source>
</evidence>
<name>A0A4S2N2K1_9PEZI</name>
<feature type="transmembrane region" description="Helical" evidence="13">
    <location>
        <begin position="337"/>
        <end position="357"/>
    </location>
</feature>
<keyword evidence="15" id="KW-1185">Reference proteome</keyword>
<keyword evidence="8 13" id="KW-0812">Transmembrane</keyword>
<feature type="transmembrane region" description="Helical" evidence="13">
    <location>
        <begin position="305"/>
        <end position="325"/>
    </location>
</feature>
<dbReference type="GO" id="GO:0051751">
    <property type="term" value="F:alpha-1,4-mannosyltransferase activity"/>
    <property type="evidence" value="ECO:0007669"/>
    <property type="project" value="InterPro"/>
</dbReference>
<dbReference type="STRING" id="341454.A0A4S2N2K1"/>
<dbReference type="OrthoDB" id="1741594at2759"/>
<dbReference type="AlphaFoldDB" id="A0A4S2N2K1"/>
<gene>
    <name evidence="14" type="ORF">EX30DRAFT_394569</name>
</gene>
<evidence type="ECO:0000256" key="12">
    <source>
        <dbReference type="ARBA" id="ARBA00025399"/>
    </source>
</evidence>
<evidence type="ECO:0000256" key="8">
    <source>
        <dbReference type="ARBA" id="ARBA00022692"/>
    </source>
</evidence>
<accession>A0A4S2N2K1</accession>
<feature type="transmembrane region" description="Helical" evidence="13">
    <location>
        <begin position="272"/>
        <end position="293"/>
    </location>
</feature>
<dbReference type="GO" id="GO:0006506">
    <property type="term" value="P:GPI anchor biosynthetic process"/>
    <property type="evidence" value="ECO:0007669"/>
    <property type="project" value="UniProtKB-UniPathway"/>
</dbReference>
<evidence type="ECO:0000256" key="10">
    <source>
        <dbReference type="ARBA" id="ARBA00022989"/>
    </source>
</evidence>
<evidence type="ECO:0000256" key="11">
    <source>
        <dbReference type="ARBA" id="ARBA00023136"/>
    </source>
</evidence>
<dbReference type="FunCoup" id="A0A4S2N2K1">
    <property type="interactions" value="604"/>
</dbReference>
<keyword evidence="5 13" id="KW-0337">GPI-anchor biosynthesis</keyword>
<dbReference type="UniPathway" id="UPA00196"/>
<feature type="transmembrane region" description="Helical" evidence="13">
    <location>
        <begin position="7"/>
        <end position="26"/>
    </location>
</feature>
<keyword evidence="9 13" id="KW-0256">Endoplasmic reticulum</keyword>
<comment type="subcellular location">
    <subcellularLocation>
        <location evidence="1 13">Endoplasmic reticulum membrane</location>
        <topology evidence="1 13">Multi-pass membrane protein</topology>
    </subcellularLocation>
</comment>
<dbReference type="EC" id="2.4.1.-" evidence="13"/>
<keyword evidence="11 13" id="KW-0472">Membrane</keyword>
<keyword evidence="10 13" id="KW-1133">Transmembrane helix</keyword>
<feature type="transmembrane region" description="Helical" evidence="13">
    <location>
        <begin position="136"/>
        <end position="154"/>
    </location>
</feature>
<sequence>MPHLNLPSLLIISAILRIGFLLYGLYQDATSTVKYTDIDYLVFTDAARYLSEGGSPYDRETYRYTPLLAYLLLPTTFPGEWWFHFGKILFAASDIVAGWGIYHILRHRGEAEQKALWYTAGCWLFNPMVATISTRGSSEGLLGVMVILLLWSVTTQRSPILSGFLLGLATHFKIYPIIYTPSILLAMDHDNTTSLHNFIHHFPTPRRIKFALSALATFTALNILFYAIYGYPFLLHTFLHHISRLDHRHNFSPYNILLYLISSPTGASSTPFATYAFIPQILLAGVILPLACAKRDLPGCLFVQTFAFVAFNKVCTSQYFMWYIVLLPFVLPGSRWIGWKGVLGLAVWVAGQAAWLAMGYRLEFLGESVFFPQMWLAALAFFAGNCWLLGEFVGDVVEGNRGGEGKVVVKG</sequence>
<dbReference type="Proteomes" id="UP000298138">
    <property type="component" value="Unassembled WGS sequence"/>
</dbReference>
<evidence type="ECO:0000256" key="5">
    <source>
        <dbReference type="ARBA" id="ARBA00022502"/>
    </source>
</evidence>
<evidence type="ECO:0000313" key="15">
    <source>
        <dbReference type="Proteomes" id="UP000298138"/>
    </source>
</evidence>
<dbReference type="InterPro" id="IPR007704">
    <property type="entry name" value="PIG-M"/>
</dbReference>
<dbReference type="EMBL" id="ML220114">
    <property type="protein sequence ID" value="TGZ83350.1"/>
    <property type="molecule type" value="Genomic_DNA"/>
</dbReference>
<proteinExistence type="inferred from homology"/>
<comment type="pathway">
    <text evidence="2 13">Glycolipid biosynthesis; glycosylphosphatidylinositol-anchor biosynthesis.</text>
</comment>
<evidence type="ECO:0000256" key="9">
    <source>
        <dbReference type="ARBA" id="ARBA00022824"/>
    </source>
</evidence>
<dbReference type="Pfam" id="PF05007">
    <property type="entry name" value="Mannosyl_trans"/>
    <property type="match status" value="1"/>
</dbReference>
<evidence type="ECO:0000256" key="1">
    <source>
        <dbReference type="ARBA" id="ARBA00004477"/>
    </source>
</evidence>
<dbReference type="GO" id="GO:0005789">
    <property type="term" value="C:endoplasmic reticulum membrane"/>
    <property type="evidence" value="ECO:0007669"/>
    <property type="project" value="UniProtKB-SubCell"/>
</dbReference>
<feature type="transmembrane region" description="Helical" evidence="13">
    <location>
        <begin position="160"/>
        <end position="187"/>
    </location>
</feature>
<evidence type="ECO:0000256" key="4">
    <source>
        <dbReference type="ARBA" id="ARBA00013797"/>
    </source>
</evidence>
<evidence type="ECO:0000256" key="6">
    <source>
        <dbReference type="ARBA" id="ARBA00022676"/>
    </source>
</evidence>
<keyword evidence="7 13" id="KW-0808">Transferase</keyword>
<dbReference type="InParanoid" id="A0A4S2N2K1"/>
<dbReference type="PANTHER" id="PTHR12886">
    <property type="entry name" value="PIG-M MANNOSYLTRANSFERASE"/>
    <property type="match status" value="1"/>
</dbReference>
<evidence type="ECO:0000256" key="3">
    <source>
        <dbReference type="ARBA" id="ARBA00011071"/>
    </source>
</evidence>
<comment type="similarity">
    <text evidence="3 13">Belongs to the PIGM family.</text>
</comment>
<dbReference type="PANTHER" id="PTHR12886:SF0">
    <property type="entry name" value="GPI MANNOSYLTRANSFERASE 1"/>
    <property type="match status" value="1"/>
</dbReference>
<feature type="transmembrane region" description="Helical" evidence="13">
    <location>
        <begin position="369"/>
        <end position="390"/>
    </location>
</feature>
<keyword evidence="6 13" id="KW-0328">Glycosyltransferase</keyword>
<reference evidence="14 15" key="1">
    <citation type="submission" date="2019-04" db="EMBL/GenBank/DDBJ databases">
        <title>Comparative genomics and transcriptomics to analyze fruiting body development in filamentous ascomycetes.</title>
        <authorList>
            <consortium name="DOE Joint Genome Institute"/>
            <person name="Lutkenhaus R."/>
            <person name="Traeger S."/>
            <person name="Breuer J."/>
            <person name="Kuo A."/>
            <person name="Lipzen A."/>
            <person name="Pangilinan J."/>
            <person name="Dilworth D."/>
            <person name="Sandor L."/>
            <person name="Poggeler S."/>
            <person name="Barry K."/>
            <person name="Grigoriev I.V."/>
            <person name="Nowrousian M."/>
        </authorList>
    </citation>
    <scope>NUCLEOTIDE SEQUENCE [LARGE SCALE GENOMIC DNA]</scope>
    <source>
        <strain evidence="14 15">CBS 389.68</strain>
    </source>
</reference>
<evidence type="ECO:0000256" key="7">
    <source>
        <dbReference type="ARBA" id="ARBA00022679"/>
    </source>
</evidence>
<protein>
    <recommendedName>
        <fullName evidence="4 13">GPI mannosyltransferase 1</fullName>
        <ecNumber evidence="13">2.4.1.-</ecNumber>
    </recommendedName>
    <alternativeName>
        <fullName evidence="13">GPI mannosyltransferase I</fullName>
    </alternativeName>
</protein>
<comment type="function">
    <text evidence="12 13">Mannosyltransferase involved in glycosylphosphatidylinositol-anchor biosynthesis. Transfers the first alpha-1,4-mannose to GlcN-acyl-PI during GPI precursor assembly. Required for cell wall integrity.</text>
</comment>
<organism evidence="14 15">
    <name type="scientific">Ascodesmis nigricans</name>
    <dbReference type="NCBI Taxonomy" id="341454"/>
    <lineage>
        <taxon>Eukaryota</taxon>
        <taxon>Fungi</taxon>
        <taxon>Dikarya</taxon>
        <taxon>Ascomycota</taxon>
        <taxon>Pezizomycotina</taxon>
        <taxon>Pezizomycetes</taxon>
        <taxon>Pezizales</taxon>
        <taxon>Ascodesmidaceae</taxon>
        <taxon>Ascodesmis</taxon>
    </lineage>
</organism>
<dbReference type="GO" id="GO:0004376">
    <property type="term" value="F:GPI mannosyltransferase activity"/>
    <property type="evidence" value="ECO:0007669"/>
    <property type="project" value="InterPro"/>
</dbReference>
<dbReference type="GO" id="GO:1990529">
    <property type="term" value="C:glycosylphosphatidylinositol-mannosyltransferase I complex"/>
    <property type="evidence" value="ECO:0007669"/>
    <property type="project" value="TreeGrafter"/>
</dbReference>